<dbReference type="RefSeq" id="WP_248955258.1">
    <property type="nucleotide sequence ID" value="NZ_JAKIKU010000003.1"/>
</dbReference>
<feature type="domain" description="Sortilin N-terminal" evidence="2">
    <location>
        <begin position="206"/>
        <end position="326"/>
    </location>
</feature>
<dbReference type="InterPro" id="IPR015943">
    <property type="entry name" value="WD40/YVTN_repeat-like_dom_sf"/>
</dbReference>
<keyword evidence="4" id="KW-1185">Reference proteome</keyword>
<dbReference type="SUPFAM" id="SSF110296">
    <property type="entry name" value="Oligoxyloglucan reducing end-specific cellobiohydrolase"/>
    <property type="match status" value="2"/>
</dbReference>
<accession>A0ABT0KMR5</accession>
<dbReference type="EMBL" id="JAKIKU010000003">
    <property type="protein sequence ID" value="MCL1045064.1"/>
    <property type="molecule type" value="Genomic_DNA"/>
</dbReference>
<evidence type="ECO:0000313" key="3">
    <source>
        <dbReference type="EMBL" id="MCL1045064.1"/>
    </source>
</evidence>
<name>A0ABT0KMR5_9GAMM</name>
<dbReference type="Pfam" id="PF15902">
    <property type="entry name" value="Sortilin-Vps10"/>
    <property type="match status" value="2"/>
</dbReference>
<evidence type="ECO:0000259" key="2">
    <source>
        <dbReference type="Pfam" id="PF15902"/>
    </source>
</evidence>
<dbReference type="InterPro" id="IPR031778">
    <property type="entry name" value="Sortilin_N"/>
</dbReference>
<dbReference type="Gene3D" id="2.130.10.10">
    <property type="entry name" value="YVTN repeat-like/Quinoprotein amine dehydrogenase"/>
    <property type="match status" value="4"/>
</dbReference>
<dbReference type="PANTHER" id="PTHR43739:SF5">
    <property type="entry name" value="EXO-ALPHA-SIALIDASE"/>
    <property type="match status" value="1"/>
</dbReference>
<evidence type="ECO:0000313" key="4">
    <source>
        <dbReference type="Proteomes" id="UP001202134"/>
    </source>
</evidence>
<evidence type="ECO:0000256" key="1">
    <source>
        <dbReference type="ARBA" id="ARBA00022737"/>
    </source>
</evidence>
<proteinExistence type="predicted"/>
<protein>
    <recommendedName>
        <fullName evidence="2">Sortilin N-terminal domain-containing protein</fullName>
    </recommendedName>
</protein>
<keyword evidence="1" id="KW-0677">Repeat</keyword>
<feature type="domain" description="Sortilin N-terminal" evidence="2">
    <location>
        <begin position="665"/>
        <end position="775"/>
    </location>
</feature>
<dbReference type="CDD" id="cd15482">
    <property type="entry name" value="Sialidase_non-viral"/>
    <property type="match status" value="1"/>
</dbReference>
<comment type="caution">
    <text evidence="3">The sequence shown here is derived from an EMBL/GenBank/DDBJ whole genome shotgun (WGS) entry which is preliminary data.</text>
</comment>
<reference evidence="3 4" key="1">
    <citation type="submission" date="2022-01" db="EMBL/GenBank/DDBJ databases">
        <title>Whole genome-based taxonomy of the Shewanellaceae.</title>
        <authorList>
            <person name="Martin-Rodriguez A.J."/>
        </authorList>
    </citation>
    <scope>NUCLEOTIDE SEQUENCE [LARGE SCALE GENOMIC DNA]</scope>
    <source>
        <strain evidence="3 4">DSM 24955</strain>
    </source>
</reference>
<dbReference type="PANTHER" id="PTHR43739">
    <property type="entry name" value="XYLOGLUCANASE (EUROFUNG)"/>
    <property type="match status" value="1"/>
</dbReference>
<dbReference type="Proteomes" id="UP001202134">
    <property type="component" value="Unassembled WGS sequence"/>
</dbReference>
<dbReference type="InterPro" id="IPR052025">
    <property type="entry name" value="Xyloglucanase_GH74"/>
</dbReference>
<gene>
    <name evidence="3" type="ORF">L2737_06925</name>
</gene>
<organism evidence="3 4">
    <name type="scientific">Shewanella electrodiphila</name>
    <dbReference type="NCBI Taxonomy" id="934143"/>
    <lineage>
        <taxon>Bacteria</taxon>
        <taxon>Pseudomonadati</taxon>
        <taxon>Pseudomonadota</taxon>
        <taxon>Gammaproteobacteria</taxon>
        <taxon>Alteromonadales</taxon>
        <taxon>Shewanellaceae</taxon>
        <taxon>Shewanella</taxon>
    </lineage>
</organism>
<sequence length="872" mass="98361">MKQKTSEVSNIQPNKDFFSQIKNEKFKSDDKVQWKNFGPGMAGYNEEFWTHPTDPNVMFMGPDMHVSYGSWDGGVSWQTLKDPDGLGLKMKRVLDIEFSLQDPDYGMAIDWNGWAYETKDRGRSWLRIKSLGRGAQEVGMDPSDPKAFDKGWYYEQQGARHSELAVDPNNDNIWYIGAGDFWNVKANHKSAAKPHGINFKYAEYGHIWKTSDKGKTWRKITADFPETMDVAKIIIQPTNSNNIIMATSHGLLLSEDAGNTWHQNVSGLPNNLPRDLTSYYDPITHEFSLYLVEQSVYVQDGDTVSSKGGVFKSSDGGKSWNSITGNLALDLTQISFEDTFERFHRTLAHWFGISKDESKTKFTQLPKELLPVFNRIVVSPLNSKEIYVTYNKKHDYTFGHGDIWRTLDGGETWTGVARHGSYWKSGQDTSYWESRGNDIGANVSFAHMQSYMDRAGEYSGNRALAINSKGELFAGIHQQTIISRDKGSSWQQIDDFETSPGSKKWIGRGASNLPGRFMLHETGIKNRRLLSSGEHGLWQTVSADDWPDKNAVAVQQLEGQLNPDGAHSISTVAVHPHKPNTIYTLSWRQKHRGKLRRTEDGGKSWENIATIFDAENGLWQKLATQNSLIIDPINPDNMYFCATYMRISEISNGPGTKLAKGGYGFYRSTDGGHTWELSNSGFDKDASVRRVVMHPDKPETLFAALNNDNGGLYKSTNKGSNWEKISIPKVIKAVNNVFIDRHTKEILISTGRRNGIYEEGGVWRSKDEGVTWQQIFKAPFVWQAEVSPVNSKLIVISVAGQVVSMADQFMNPGVYLSEDAGNTWSKINHNLANYDKIVDVKPDPFNENVLWASGWGSGWYITYLNGQQGWMK</sequence>